<dbReference type="PANTHER" id="PTHR32479:SF20">
    <property type="entry name" value="GLYCOLATE OXIDASE IRON-SULFUR SUBUNIT"/>
    <property type="match status" value="1"/>
</dbReference>
<reference evidence="8 9" key="1">
    <citation type="journal article" date="2017" name="Front. Microbiol.">
        <title>Genome Sequence of Desulfurella amilsii Strain TR1 and Comparative Genomics of Desulfurellaceae Family.</title>
        <authorList>
            <person name="Florentino A.P."/>
            <person name="Stams A.J."/>
            <person name="Sanchez-Andrea I."/>
        </authorList>
    </citation>
    <scope>NUCLEOTIDE SEQUENCE [LARGE SCALE GENOMIC DNA]</scope>
    <source>
        <strain evidence="8 9">TR1</strain>
    </source>
</reference>
<comment type="catalytic activity">
    <reaction evidence="6">
        <text>(R)-lactate + A = pyruvate + AH2</text>
        <dbReference type="Rhea" id="RHEA:15089"/>
        <dbReference type="ChEBI" id="CHEBI:13193"/>
        <dbReference type="ChEBI" id="CHEBI:15361"/>
        <dbReference type="ChEBI" id="CHEBI:16004"/>
        <dbReference type="ChEBI" id="CHEBI:17499"/>
    </reaction>
</comment>
<dbReference type="InterPro" id="IPR017900">
    <property type="entry name" value="4Fe4S_Fe_S_CS"/>
</dbReference>
<evidence type="ECO:0000256" key="1">
    <source>
        <dbReference type="ARBA" id="ARBA00022485"/>
    </source>
</evidence>
<evidence type="ECO:0000256" key="3">
    <source>
        <dbReference type="ARBA" id="ARBA00022737"/>
    </source>
</evidence>
<dbReference type="PROSITE" id="PS51379">
    <property type="entry name" value="4FE4S_FER_2"/>
    <property type="match status" value="1"/>
</dbReference>
<accession>A0A1X4XXA8</accession>
<gene>
    <name evidence="8" type="ORF">DESAMIL20_1733</name>
</gene>
<keyword evidence="4 6" id="KW-0408">Iron</keyword>
<keyword evidence="5 6" id="KW-0411">Iron-sulfur</keyword>
<dbReference type="RefSeq" id="WP_086034444.1">
    <property type="nucleotide sequence ID" value="NZ_MDSU01000018.1"/>
</dbReference>
<dbReference type="InterPro" id="IPR012257">
    <property type="entry name" value="Glc_ox_4Fe-4S"/>
</dbReference>
<evidence type="ECO:0000256" key="4">
    <source>
        <dbReference type="ARBA" id="ARBA00023004"/>
    </source>
</evidence>
<keyword evidence="9" id="KW-1185">Reference proteome</keyword>
<dbReference type="OrthoDB" id="9770306at2"/>
<keyword evidence="6" id="KW-0813">Transport</keyword>
<organism evidence="8 9">
    <name type="scientific">Desulfurella amilsii</name>
    <dbReference type="NCBI Taxonomy" id="1562698"/>
    <lineage>
        <taxon>Bacteria</taxon>
        <taxon>Pseudomonadati</taxon>
        <taxon>Campylobacterota</taxon>
        <taxon>Desulfurellia</taxon>
        <taxon>Desulfurellales</taxon>
        <taxon>Desulfurellaceae</taxon>
        <taxon>Desulfurella</taxon>
    </lineage>
</organism>
<keyword evidence="3" id="KW-0677">Repeat</keyword>
<dbReference type="GO" id="GO:0019154">
    <property type="term" value="F:glycolate dehydrogenase activity"/>
    <property type="evidence" value="ECO:0007669"/>
    <property type="project" value="UniProtKB-EC"/>
</dbReference>
<keyword evidence="6" id="KW-0249">Electron transport</keyword>
<dbReference type="InterPro" id="IPR017896">
    <property type="entry name" value="4Fe4S_Fe-S-bd"/>
</dbReference>
<evidence type="ECO:0000313" key="8">
    <source>
        <dbReference type="EMBL" id="OSS42180.1"/>
    </source>
</evidence>
<dbReference type="EMBL" id="MDSU01000018">
    <property type="protein sequence ID" value="OSS42180.1"/>
    <property type="molecule type" value="Genomic_DNA"/>
</dbReference>
<dbReference type="InterPro" id="IPR009051">
    <property type="entry name" value="Helical_ferredxn"/>
</dbReference>
<evidence type="ECO:0000313" key="9">
    <source>
        <dbReference type="Proteomes" id="UP000194141"/>
    </source>
</evidence>
<dbReference type="PANTHER" id="PTHR32479">
    <property type="entry name" value="GLYCOLATE OXIDASE IRON-SULFUR SUBUNIT"/>
    <property type="match status" value="1"/>
</dbReference>
<dbReference type="GO" id="GO:0051539">
    <property type="term" value="F:4 iron, 4 sulfur cluster binding"/>
    <property type="evidence" value="ECO:0007669"/>
    <property type="project" value="UniProtKB-UniRule"/>
</dbReference>
<dbReference type="GO" id="GO:0046872">
    <property type="term" value="F:metal ion binding"/>
    <property type="evidence" value="ECO:0007669"/>
    <property type="project" value="UniProtKB-UniRule"/>
</dbReference>
<dbReference type="SUPFAM" id="SSF46548">
    <property type="entry name" value="alpha-helical ferredoxin"/>
    <property type="match status" value="1"/>
</dbReference>
<dbReference type="STRING" id="1562698.DESAMIL20_1733"/>
<dbReference type="PROSITE" id="PS00198">
    <property type="entry name" value="4FE4S_FER_1"/>
    <property type="match status" value="2"/>
</dbReference>
<keyword evidence="2 6" id="KW-0479">Metal-binding</keyword>
<dbReference type="Proteomes" id="UP000194141">
    <property type="component" value="Unassembled WGS sequence"/>
</dbReference>
<comment type="function">
    <text evidence="6">Component of a complex that catalyzes the oxidation of glycolate to glyoxylate.</text>
</comment>
<evidence type="ECO:0000256" key="6">
    <source>
        <dbReference type="PIRNR" id="PIRNR000139"/>
    </source>
</evidence>
<name>A0A1X4XXA8_9BACT</name>
<comment type="catalytic activity">
    <reaction evidence="6">
        <text>glycolate + A = glyoxylate + AH2</text>
        <dbReference type="Rhea" id="RHEA:21264"/>
        <dbReference type="ChEBI" id="CHEBI:13193"/>
        <dbReference type="ChEBI" id="CHEBI:17499"/>
        <dbReference type="ChEBI" id="CHEBI:29805"/>
        <dbReference type="ChEBI" id="CHEBI:36655"/>
        <dbReference type="EC" id="1.1.99.14"/>
    </reaction>
</comment>
<dbReference type="PIRSF" id="PIRSF000139">
    <property type="entry name" value="Glc_ox_4Fe-4S"/>
    <property type="match status" value="1"/>
</dbReference>
<comment type="cofactor">
    <cofactor evidence="6">
        <name>[4Fe-4S] cluster</name>
        <dbReference type="ChEBI" id="CHEBI:49883"/>
    </cofactor>
    <text evidence="6">Binds 2 [4Fe-4S] clusters.</text>
</comment>
<proteinExistence type="predicted"/>
<dbReference type="Gene3D" id="1.10.1060.10">
    <property type="entry name" value="Alpha-helical ferredoxin"/>
    <property type="match status" value="1"/>
</dbReference>
<dbReference type="InterPro" id="IPR004017">
    <property type="entry name" value="Cys_rich_dom"/>
</dbReference>
<feature type="domain" description="4Fe-4S ferredoxin-type" evidence="7">
    <location>
        <begin position="65"/>
        <end position="94"/>
    </location>
</feature>
<dbReference type="Pfam" id="PF13183">
    <property type="entry name" value="Fer4_8"/>
    <property type="match status" value="1"/>
</dbReference>
<comment type="caution">
    <text evidence="8">The sequence shown here is derived from an EMBL/GenBank/DDBJ whole genome shotgun (WGS) entry which is preliminary data.</text>
</comment>
<evidence type="ECO:0000256" key="5">
    <source>
        <dbReference type="ARBA" id="ARBA00023014"/>
    </source>
</evidence>
<evidence type="ECO:0000256" key="2">
    <source>
        <dbReference type="ARBA" id="ARBA00022723"/>
    </source>
</evidence>
<keyword evidence="1 6" id="KW-0004">4Fe-4S</keyword>
<evidence type="ECO:0000259" key="7">
    <source>
        <dbReference type="PROSITE" id="PS51379"/>
    </source>
</evidence>
<dbReference type="EC" id="1.1.99.14" evidence="6"/>
<protein>
    <recommendedName>
        <fullName evidence="6">Glycolate oxidase iron-sulfur subunit</fullName>
        <ecNumber evidence="6">1.1.99.14</ecNumber>
    </recommendedName>
</protein>
<dbReference type="AlphaFoldDB" id="A0A1X4XXA8"/>
<dbReference type="Pfam" id="PF02754">
    <property type="entry name" value="CCG"/>
    <property type="match status" value="2"/>
</dbReference>
<sequence>MSDKKVDEIVKELKELEPLIIQCSKCGTCQSVCPIYDKDLIETSVARGKLALIEAIYEGRIEQAGRIFKHLDYCVMCTRCKQYCPSGVQTDEIFLRAKSILRKTKELPNWQKAVLKIIMQKPKLLAKTAPLMHIGLKFGSKQVKEDIFKPLFGEFSQRNVVSIKSRPFTSKYGGLNKAKEEKMRVIFYPGCAITYMYTKWGEAVVEVLKHYGVSVYVSQTNKCCGIPAATMGELDLYKQVVNENLEWFDSITDASYIVTACPTCQYGLDDMGAKITGKKAKVPMMDIVVFLKEVLNVNIKPQEEEKSTLHIPCHYEHSKDNILKEFMGSITKDFEPLENQNCCGFGGTFNAKYYKDSSKIPQSKTQEIKEKDFKKLYTPCPGCAMQLSDALIKANLDTKVAHPIEALYEMIKLDQAK</sequence>